<comment type="caution">
    <text evidence="7">The sequence shown here is derived from an EMBL/GenBank/DDBJ whole genome shotgun (WGS) entry which is preliminary data.</text>
</comment>
<dbReference type="GO" id="GO:0005886">
    <property type="term" value="C:plasma membrane"/>
    <property type="evidence" value="ECO:0007669"/>
    <property type="project" value="UniProtKB-SubCell"/>
</dbReference>
<evidence type="ECO:0000256" key="2">
    <source>
        <dbReference type="ARBA" id="ARBA00007165"/>
    </source>
</evidence>
<evidence type="ECO:0000256" key="6">
    <source>
        <dbReference type="RuleBase" id="RU363076"/>
    </source>
</evidence>
<comment type="subcellular location">
    <subcellularLocation>
        <location evidence="6">Cell membrane</location>
        <topology evidence="6">Multi-pass membrane protein</topology>
    </subcellularLocation>
    <subcellularLocation>
        <location evidence="1">Membrane</location>
    </subcellularLocation>
</comment>
<keyword evidence="4 6" id="KW-1133">Transmembrane helix</keyword>
<dbReference type="InterPro" id="IPR002994">
    <property type="entry name" value="Surf1/Shy1"/>
</dbReference>
<keyword evidence="5 6" id="KW-0472">Membrane</keyword>
<comment type="similarity">
    <text evidence="2 6">Belongs to the SURF1 family.</text>
</comment>
<dbReference type="AlphaFoldDB" id="A0A2V3UDF3"/>
<dbReference type="Proteomes" id="UP000248021">
    <property type="component" value="Unassembled WGS sequence"/>
</dbReference>
<dbReference type="RefSeq" id="WP_110376216.1">
    <property type="nucleotide sequence ID" value="NZ_JAHBRY010000001.1"/>
</dbReference>
<reference evidence="7 8" key="1">
    <citation type="submission" date="2018-05" db="EMBL/GenBank/DDBJ databases">
        <title>Genomic Encyclopedia of Type Strains, Phase IV (KMG-IV): sequencing the most valuable type-strain genomes for metagenomic binning, comparative biology and taxonomic classification.</title>
        <authorList>
            <person name="Goeker M."/>
        </authorList>
    </citation>
    <scope>NUCLEOTIDE SEQUENCE [LARGE SCALE GENOMIC DNA]</scope>
    <source>
        <strain evidence="7 8">DSM 6462</strain>
    </source>
</reference>
<evidence type="ECO:0000313" key="8">
    <source>
        <dbReference type="Proteomes" id="UP000248021"/>
    </source>
</evidence>
<dbReference type="PANTHER" id="PTHR23427:SF2">
    <property type="entry name" value="SURFEIT LOCUS PROTEIN 1"/>
    <property type="match status" value="1"/>
</dbReference>
<keyword evidence="8" id="KW-1185">Reference proteome</keyword>
<dbReference type="InterPro" id="IPR045214">
    <property type="entry name" value="Surf1/Surf4"/>
</dbReference>
<dbReference type="PANTHER" id="PTHR23427">
    <property type="entry name" value="SURFEIT LOCUS PROTEIN"/>
    <property type="match status" value="1"/>
</dbReference>
<gene>
    <name evidence="7" type="ORF">C7450_108232</name>
</gene>
<dbReference type="PROSITE" id="PS50895">
    <property type="entry name" value="SURF1"/>
    <property type="match status" value="1"/>
</dbReference>
<feature type="transmembrane region" description="Helical" evidence="6">
    <location>
        <begin position="224"/>
        <end position="243"/>
    </location>
</feature>
<protein>
    <recommendedName>
        <fullName evidence="6">SURF1-like protein</fullName>
    </recommendedName>
</protein>
<dbReference type="CDD" id="cd06662">
    <property type="entry name" value="SURF1"/>
    <property type="match status" value="1"/>
</dbReference>
<organism evidence="7 8">
    <name type="scientific">Chelatococcus asaccharovorans</name>
    <dbReference type="NCBI Taxonomy" id="28210"/>
    <lineage>
        <taxon>Bacteria</taxon>
        <taxon>Pseudomonadati</taxon>
        <taxon>Pseudomonadota</taxon>
        <taxon>Alphaproteobacteria</taxon>
        <taxon>Hyphomicrobiales</taxon>
        <taxon>Chelatococcaceae</taxon>
        <taxon>Chelatococcus</taxon>
    </lineage>
</organism>
<proteinExistence type="inferred from homology"/>
<keyword evidence="3 6" id="KW-0812">Transmembrane</keyword>
<sequence>MSRFRQFVVPALCTLVALAILLGLGFWQIERLQWKEGLIARIGTRIHDVPVAVPPEAEWGAWSAAEDEYRPVRAEGRFLNDKTVYVTANAELRPKAGATLGYMVLTPLALADGGIVIVNRGFVPRELRDSLRLDAAANNDRATVTGLMRAPQEQGWFVPDDQPSRDAPGRGDWYTRDPVRIGASLGLDRVAPFLIDEELVEGGPPWPRGGLTVISFPNKHLEYALTWFGLAATLVAVFLIWALRQRRPQSP</sequence>
<feature type="transmembrane region" description="Helical" evidence="6">
    <location>
        <begin position="7"/>
        <end position="27"/>
    </location>
</feature>
<evidence type="ECO:0000313" key="7">
    <source>
        <dbReference type="EMBL" id="PXW56482.1"/>
    </source>
</evidence>
<keyword evidence="6" id="KW-1003">Cell membrane</keyword>
<evidence type="ECO:0000256" key="5">
    <source>
        <dbReference type="ARBA" id="ARBA00023136"/>
    </source>
</evidence>
<dbReference type="OrthoDB" id="6079986at2"/>
<accession>A0A2V3UDF3</accession>
<evidence type="ECO:0000256" key="3">
    <source>
        <dbReference type="ARBA" id="ARBA00022692"/>
    </source>
</evidence>
<evidence type="ECO:0000256" key="4">
    <source>
        <dbReference type="ARBA" id="ARBA00022989"/>
    </source>
</evidence>
<evidence type="ECO:0000256" key="1">
    <source>
        <dbReference type="ARBA" id="ARBA00004370"/>
    </source>
</evidence>
<dbReference type="Pfam" id="PF02104">
    <property type="entry name" value="SURF1"/>
    <property type="match status" value="1"/>
</dbReference>
<name>A0A2V3UDF3_9HYPH</name>
<dbReference type="EMBL" id="QJJK01000008">
    <property type="protein sequence ID" value="PXW56482.1"/>
    <property type="molecule type" value="Genomic_DNA"/>
</dbReference>